<evidence type="ECO:0000256" key="4">
    <source>
        <dbReference type="ARBA" id="ARBA00022764"/>
    </source>
</evidence>
<evidence type="ECO:0000259" key="9">
    <source>
        <dbReference type="Pfam" id="PF13098"/>
    </source>
</evidence>
<feature type="signal peptide" evidence="7">
    <location>
        <begin position="1"/>
        <end position="26"/>
    </location>
</feature>
<dbReference type="Pfam" id="PF10411">
    <property type="entry name" value="DsbC_N"/>
    <property type="match status" value="1"/>
</dbReference>
<evidence type="ECO:0000256" key="3">
    <source>
        <dbReference type="ARBA" id="ARBA00022729"/>
    </source>
</evidence>
<keyword evidence="10" id="KW-0413">Isomerase</keyword>
<accession>A0ABV2B196</accession>
<evidence type="ECO:0000313" key="10">
    <source>
        <dbReference type="EMBL" id="MES1929370.1"/>
    </source>
</evidence>
<evidence type="ECO:0000256" key="6">
    <source>
        <dbReference type="ARBA" id="ARBA00023284"/>
    </source>
</evidence>
<dbReference type="Proteomes" id="UP001460888">
    <property type="component" value="Unassembled WGS sequence"/>
</dbReference>
<dbReference type="SUPFAM" id="SSF52833">
    <property type="entry name" value="Thioredoxin-like"/>
    <property type="match status" value="1"/>
</dbReference>
<protein>
    <recommendedName>
        <fullName evidence="7">Thiol:disulfide interchange protein</fullName>
    </recommendedName>
</protein>
<dbReference type="Gene3D" id="3.10.450.70">
    <property type="entry name" value="Disulphide bond isomerase, DsbC/G, N-terminal"/>
    <property type="match status" value="1"/>
</dbReference>
<evidence type="ECO:0000256" key="2">
    <source>
        <dbReference type="ARBA" id="ARBA00009813"/>
    </source>
</evidence>
<keyword evidence="4 7" id="KW-0574">Periplasm</keyword>
<dbReference type="Gene3D" id="3.40.30.10">
    <property type="entry name" value="Glutaredoxin"/>
    <property type="match status" value="1"/>
</dbReference>
<dbReference type="GO" id="GO:0016853">
    <property type="term" value="F:isomerase activity"/>
    <property type="evidence" value="ECO:0007669"/>
    <property type="project" value="UniProtKB-KW"/>
</dbReference>
<evidence type="ECO:0000256" key="1">
    <source>
        <dbReference type="ARBA" id="ARBA00004418"/>
    </source>
</evidence>
<feature type="domain" description="Disulphide bond isomerase DsbC/G N-terminal" evidence="8">
    <location>
        <begin position="66"/>
        <end position="90"/>
    </location>
</feature>
<dbReference type="PANTHER" id="PTHR35272:SF4">
    <property type="entry name" value="THIOL:DISULFIDE INTERCHANGE PROTEIN DSBG"/>
    <property type="match status" value="1"/>
</dbReference>
<keyword evidence="5" id="KW-1015">Disulfide bond</keyword>
<gene>
    <name evidence="10" type="primary">dsbG</name>
    <name evidence="10" type="ORF">SADO_08937</name>
</gene>
<keyword evidence="3 7" id="KW-0732">Signal</keyword>
<dbReference type="NCBIfam" id="NF008657">
    <property type="entry name" value="PRK11657.1"/>
    <property type="match status" value="1"/>
</dbReference>
<dbReference type="PANTHER" id="PTHR35272">
    <property type="entry name" value="THIOL:DISULFIDE INTERCHANGE PROTEIN DSBC-RELATED"/>
    <property type="match status" value="1"/>
</dbReference>
<evidence type="ECO:0000256" key="5">
    <source>
        <dbReference type="ARBA" id="ARBA00023157"/>
    </source>
</evidence>
<dbReference type="InterPro" id="IPR018950">
    <property type="entry name" value="DiS-bond_isomerase_DsbC/G_N"/>
</dbReference>
<dbReference type="CDD" id="cd03020">
    <property type="entry name" value="DsbA_DsbC_DsbG"/>
    <property type="match status" value="1"/>
</dbReference>
<dbReference type="InterPro" id="IPR051470">
    <property type="entry name" value="Thiol:disulfide_interchange"/>
</dbReference>
<dbReference type="SUPFAM" id="SSF54423">
    <property type="entry name" value="DsbC/DsbG N-terminal domain-like"/>
    <property type="match status" value="1"/>
</dbReference>
<keyword evidence="11" id="KW-1185">Reference proteome</keyword>
<dbReference type="Pfam" id="PF13098">
    <property type="entry name" value="Thioredoxin_2"/>
    <property type="match status" value="1"/>
</dbReference>
<dbReference type="InterPro" id="IPR012336">
    <property type="entry name" value="Thioredoxin-like_fold"/>
</dbReference>
<organism evidence="10 11">
    <name type="scientific">Salinisphaera dokdonensis CL-ES53</name>
    <dbReference type="NCBI Taxonomy" id="1304272"/>
    <lineage>
        <taxon>Bacteria</taxon>
        <taxon>Pseudomonadati</taxon>
        <taxon>Pseudomonadota</taxon>
        <taxon>Gammaproteobacteria</taxon>
        <taxon>Salinisphaerales</taxon>
        <taxon>Salinisphaeraceae</taxon>
        <taxon>Salinisphaera</taxon>
    </lineage>
</organism>
<comment type="function">
    <text evidence="7">Required for disulfide bond formation in some periplasmic proteins. Acts by transferring its disulfide bond to other proteins and is reduced in the process.</text>
</comment>
<feature type="chain" id="PRO_5045008065" description="Thiol:disulfide interchange protein" evidence="7">
    <location>
        <begin position="27"/>
        <end position="257"/>
    </location>
</feature>
<evidence type="ECO:0000259" key="8">
    <source>
        <dbReference type="Pfam" id="PF10411"/>
    </source>
</evidence>
<dbReference type="InterPro" id="IPR036249">
    <property type="entry name" value="Thioredoxin-like_sf"/>
</dbReference>
<name>A0ABV2B196_9GAMM</name>
<dbReference type="EMBL" id="APND01000002">
    <property type="protein sequence ID" value="MES1929370.1"/>
    <property type="molecule type" value="Genomic_DNA"/>
</dbReference>
<dbReference type="InterPro" id="IPR033954">
    <property type="entry name" value="DiS-bond_Isoase_DsbC/G"/>
</dbReference>
<comment type="caution">
    <text evidence="10">The sequence shown here is derived from an EMBL/GenBank/DDBJ whole genome shotgun (WGS) entry which is preliminary data.</text>
</comment>
<comment type="similarity">
    <text evidence="2 7">Belongs to the thioredoxin family. DsbC subfamily.</text>
</comment>
<comment type="subcellular location">
    <subcellularLocation>
        <location evidence="1 7">Periplasm</location>
    </subcellularLocation>
</comment>
<keyword evidence="6 7" id="KW-0676">Redox-active center</keyword>
<evidence type="ECO:0000313" key="11">
    <source>
        <dbReference type="Proteomes" id="UP001460888"/>
    </source>
</evidence>
<feature type="domain" description="Thioredoxin-like fold" evidence="9">
    <location>
        <begin position="125"/>
        <end position="243"/>
    </location>
</feature>
<reference evidence="10 11" key="1">
    <citation type="submission" date="2013-03" db="EMBL/GenBank/DDBJ databases">
        <title>Salinisphaera dokdonensis CL-ES53 Genome Sequencing.</title>
        <authorList>
            <person name="Li C."/>
            <person name="Lai Q."/>
            <person name="Shao Z."/>
        </authorList>
    </citation>
    <scope>NUCLEOTIDE SEQUENCE [LARGE SCALE GENOMIC DNA]</scope>
    <source>
        <strain evidence="10 11">CL-ES53</strain>
    </source>
</reference>
<sequence length="257" mass="27662">MPRLARFALHGLALSSLLLAALPVLAQPWPAPIRSIEEKGVTIVKQFKGPGGLTGFAARAGNRPLALYLTPDGKHVIVGTMLDAEGNNVTKPVLDEAIQKPDLQSAWPTLEDSNWVADGDDDAPRKIYVFTDPNCPYCHKFHQAARPWVDAGKVQLRHIPVGILKPTSTAKSAAILGADDPSKALAKHEANYRRGGIEPLEDIPSELRQKVANNNILMSSLGIQGTPGLVYRNDAGKIAIKQGMPQGAQRDEILGPK</sequence>
<dbReference type="InterPro" id="IPR009094">
    <property type="entry name" value="DiS-bond_isomerase_DsbC/G_N_sf"/>
</dbReference>
<proteinExistence type="inferred from homology"/>
<dbReference type="RefSeq" id="WP_353110859.1">
    <property type="nucleotide sequence ID" value="NZ_APND01000002.1"/>
</dbReference>
<evidence type="ECO:0000256" key="7">
    <source>
        <dbReference type="RuleBase" id="RU364038"/>
    </source>
</evidence>